<evidence type="ECO:0000256" key="1">
    <source>
        <dbReference type="ARBA" id="ARBA00004173"/>
    </source>
</evidence>
<evidence type="ECO:0000256" key="6">
    <source>
        <dbReference type="ARBA" id="ARBA00023049"/>
    </source>
</evidence>
<evidence type="ECO:0000256" key="5">
    <source>
        <dbReference type="ARBA" id="ARBA00022833"/>
    </source>
</evidence>
<accession>A0AA35T4U7</accession>
<proteinExistence type="predicted"/>
<keyword evidence="4" id="KW-0378">Hydrolase</keyword>
<dbReference type="Pfam" id="PF05193">
    <property type="entry name" value="Peptidase_M16_C"/>
    <property type="match status" value="1"/>
</dbReference>
<dbReference type="InterPro" id="IPR011249">
    <property type="entry name" value="Metalloenz_LuxS/M16"/>
</dbReference>
<sequence>LLLYSPSSPIQKNESSPIFSTQGCGWSNPDYIPLMIAGAIIGNYDRTVGGGQNMASKLAQNIVAHSGTNPSEVHSFMSFNTCYTDTGLWGVYAVLNNTSIDDFIYNLQTEWRRLCFSVTEAEVERAKKVFKTSLFMQLDGSTAVCEDIGRQMLTYGRRIPLPEIDYRIQVSTYYGCTVKVYRDV</sequence>
<dbReference type="PANTHER" id="PTHR11851:SF149">
    <property type="entry name" value="GH01077P"/>
    <property type="match status" value="1"/>
</dbReference>
<keyword evidence="10" id="KW-1185">Reference proteome</keyword>
<evidence type="ECO:0000256" key="3">
    <source>
        <dbReference type="ARBA" id="ARBA00022723"/>
    </source>
</evidence>
<dbReference type="GO" id="GO:0004222">
    <property type="term" value="F:metalloendopeptidase activity"/>
    <property type="evidence" value="ECO:0007669"/>
    <property type="project" value="TreeGrafter"/>
</dbReference>
<evidence type="ECO:0000256" key="7">
    <source>
        <dbReference type="ARBA" id="ARBA00023128"/>
    </source>
</evidence>
<dbReference type="PANTHER" id="PTHR11851">
    <property type="entry name" value="METALLOPROTEASE"/>
    <property type="match status" value="1"/>
</dbReference>
<protein>
    <submittedName>
        <fullName evidence="9">Mitochondrial-processing peptidase subunit beta</fullName>
    </submittedName>
</protein>
<dbReference type="InterPro" id="IPR050361">
    <property type="entry name" value="MPP/UQCRC_Complex"/>
</dbReference>
<dbReference type="SUPFAM" id="SSF63411">
    <property type="entry name" value="LuxS/MPP-like metallohydrolase"/>
    <property type="match status" value="1"/>
</dbReference>
<dbReference type="GO" id="GO:0006627">
    <property type="term" value="P:protein processing involved in protein targeting to mitochondrion"/>
    <property type="evidence" value="ECO:0007669"/>
    <property type="project" value="TreeGrafter"/>
</dbReference>
<organism evidence="9 10">
    <name type="scientific">Geodia barretti</name>
    <name type="common">Barrett's horny sponge</name>
    <dbReference type="NCBI Taxonomy" id="519541"/>
    <lineage>
        <taxon>Eukaryota</taxon>
        <taxon>Metazoa</taxon>
        <taxon>Porifera</taxon>
        <taxon>Demospongiae</taxon>
        <taxon>Heteroscleromorpha</taxon>
        <taxon>Tetractinellida</taxon>
        <taxon>Astrophorina</taxon>
        <taxon>Geodiidae</taxon>
        <taxon>Geodia</taxon>
    </lineage>
</organism>
<comment type="caution">
    <text evidence="9">The sequence shown here is derived from an EMBL/GenBank/DDBJ whole genome shotgun (WGS) entry which is preliminary data.</text>
</comment>
<feature type="non-terminal residue" evidence="9">
    <location>
        <position position="184"/>
    </location>
</feature>
<evidence type="ECO:0000256" key="4">
    <source>
        <dbReference type="ARBA" id="ARBA00022801"/>
    </source>
</evidence>
<dbReference type="EMBL" id="CASHTH010003176">
    <property type="protein sequence ID" value="CAI8041237.1"/>
    <property type="molecule type" value="Genomic_DNA"/>
</dbReference>
<dbReference type="AlphaFoldDB" id="A0AA35T4U7"/>
<feature type="domain" description="Peptidase M16 C-terminal" evidence="8">
    <location>
        <begin position="18"/>
        <end position="128"/>
    </location>
</feature>
<keyword evidence="5" id="KW-0862">Zinc</keyword>
<evidence type="ECO:0000313" key="9">
    <source>
        <dbReference type="EMBL" id="CAI8041237.1"/>
    </source>
</evidence>
<evidence type="ECO:0000256" key="2">
    <source>
        <dbReference type="ARBA" id="ARBA00022670"/>
    </source>
</evidence>
<comment type="subcellular location">
    <subcellularLocation>
        <location evidence="1">Mitochondrion</location>
    </subcellularLocation>
</comment>
<dbReference type="GO" id="GO:0005739">
    <property type="term" value="C:mitochondrion"/>
    <property type="evidence" value="ECO:0007669"/>
    <property type="project" value="UniProtKB-SubCell"/>
</dbReference>
<dbReference type="InterPro" id="IPR007863">
    <property type="entry name" value="Peptidase_M16_C"/>
</dbReference>
<evidence type="ECO:0000313" key="10">
    <source>
        <dbReference type="Proteomes" id="UP001174909"/>
    </source>
</evidence>
<dbReference type="GO" id="GO:0046872">
    <property type="term" value="F:metal ion binding"/>
    <property type="evidence" value="ECO:0007669"/>
    <property type="project" value="UniProtKB-KW"/>
</dbReference>
<keyword evidence="2" id="KW-0645">Protease</keyword>
<keyword evidence="3" id="KW-0479">Metal-binding</keyword>
<evidence type="ECO:0000259" key="8">
    <source>
        <dbReference type="Pfam" id="PF05193"/>
    </source>
</evidence>
<reference evidence="9" key="1">
    <citation type="submission" date="2023-03" db="EMBL/GenBank/DDBJ databases">
        <authorList>
            <person name="Steffen K."/>
            <person name="Cardenas P."/>
        </authorList>
    </citation>
    <scope>NUCLEOTIDE SEQUENCE</scope>
</reference>
<gene>
    <name evidence="9" type="ORF">GBAR_LOCUS22936</name>
</gene>
<dbReference type="Proteomes" id="UP001174909">
    <property type="component" value="Unassembled WGS sequence"/>
</dbReference>
<keyword evidence="6" id="KW-0482">Metalloprotease</keyword>
<keyword evidence="7" id="KW-0496">Mitochondrion</keyword>
<name>A0AA35T4U7_GEOBA</name>
<dbReference type="Gene3D" id="3.30.830.10">
    <property type="entry name" value="Metalloenzyme, LuxS/M16 peptidase-like"/>
    <property type="match status" value="1"/>
</dbReference>